<dbReference type="RefSeq" id="WP_184663996.1">
    <property type="nucleotide sequence ID" value="NZ_JACHHB010000006.1"/>
</dbReference>
<evidence type="ECO:0000313" key="2">
    <source>
        <dbReference type="EMBL" id="MBB5173560.1"/>
    </source>
</evidence>
<comment type="caution">
    <text evidence="2">The sequence shown here is derived from an EMBL/GenBank/DDBJ whole genome shotgun (WGS) entry which is preliminary data.</text>
</comment>
<evidence type="ECO:0000313" key="3">
    <source>
        <dbReference type="Proteomes" id="UP000551878"/>
    </source>
</evidence>
<proteinExistence type="predicted"/>
<dbReference type="Pfam" id="PF14068">
    <property type="entry name" value="YuiB"/>
    <property type="match status" value="1"/>
</dbReference>
<keyword evidence="1" id="KW-0472">Membrane</keyword>
<dbReference type="Proteomes" id="UP000551878">
    <property type="component" value="Unassembled WGS sequence"/>
</dbReference>
<reference evidence="2 3" key="1">
    <citation type="submission" date="2020-08" db="EMBL/GenBank/DDBJ databases">
        <title>Genomic Encyclopedia of Type Strains, Phase IV (KMG-IV): sequencing the most valuable type-strain genomes for metagenomic binning, comparative biology and taxonomic classification.</title>
        <authorList>
            <person name="Goeker M."/>
        </authorList>
    </citation>
    <scope>NUCLEOTIDE SEQUENCE [LARGE SCALE GENOMIC DNA]</scope>
    <source>
        <strain evidence="2 3">DSM 24696</strain>
    </source>
</reference>
<accession>A0A840QQB9</accession>
<gene>
    <name evidence="2" type="ORF">HNQ41_001747</name>
</gene>
<evidence type="ECO:0000256" key="1">
    <source>
        <dbReference type="SAM" id="Phobius"/>
    </source>
</evidence>
<keyword evidence="1" id="KW-1133">Transmembrane helix</keyword>
<sequence>MLSIPQLLISILLFIVLFFGIGFILNMLLRATWVMAFLYPVVVIGIISSTNDISMWSYVFSPFQSFPVLWGVVVNLKTADIIILSSGLVGAILSGITIKMLRNRGYQMF</sequence>
<name>A0A840QQB9_9BACI</name>
<keyword evidence="3" id="KW-1185">Reference proteome</keyword>
<dbReference type="InterPro" id="IPR025917">
    <property type="entry name" value="YuiB"/>
</dbReference>
<protein>
    <submittedName>
        <fullName evidence="2">Uncharacterized protein</fullName>
    </submittedName>
</protein>
<dbReference type="EMBL" id="JACHHB010000006">
    <property type="protein sequence ID" value="MBB5173560.1"/>
    <property type="molecule type" value="Genomic_DNA"/>
</dbReference>
<keyword evidence="1" id="KW-0812">Transmembrane</keyword>
<feature type="transmembrane region" description="Helical" evidence="1">
    <location>
        <begin position="6"/>
        <end position="29"/>
    </location>
</feature>
<feature type="transmembrane region" description="Helical" evidence="1">
    <location>
        <begin position="81"/>
        <end position="101"/>
    </location>
</feature>
<feature type="transmembrane region" description="Helical" evidence="1">
    <location>
        <begin position="36"/>
        <end position="61"/>
    </location>
</feature>
<organism evidence="2 3">
    <name type="scientific">Texcoconibacillus texcoconensis</name>
    <dbReference type="NCBI Taxonomy" id="1095777"/>
    <lineage>
        <taxon>Bacteria</taxon>
        <taxon>Bacillati</taxon>
        <taxon>Bacillota</taxon>
        <taxon>Bacilli</taxon>
        <taxon>Bacillales</taxon>
        <taxon>Bacillaceae</taxon>
        <taxon>Texcoconibacillus</taxon>
    </lineage>
</organism>
<dbReference type="AlphaFoldDB" id="A0A840QQB9"/>